<organism evidence="3 4">
    <name type="scientific">Nocardioides marinquilinus</name>
    <dbReference type="NCBI Taxonomy" id="1210400"/>
    <lineage>
        <taxon>Bacteria</taxon>
        <taxon>Bacillati</taxon>
        <taxon>Actinomycetota</taxon>
        <taxon>Actinomycetes</taxon>
        <taxon>Propionibacteriales</taxon>
        <taxon>Nocardioidaceae</taxon>
        <taxon>Nocardioides</taxon>
    </lineage>
</organism>
<dbReference type="RefSeq" id="WP_345460622.1">
    <property type="nucleotide sequence ID" value="NZ_BAABKG010000004.1"/>
</dbReference>
<dbReference type="SUPFAM" id="SSF69304">
    <property type="entry name" value="Tricorn protease N-terminal domain"/>
    <property type="match status" value="1"/>
</dbReference>
<keyword evidence="2" id="KW-0812">Transmembrane</keyword>
<reference evidence="4" key="1">
    <citation type="journal article" date="2019" name="Int. J. Syst. Evol. Microbiol.">
        <title>The Global Catalogue of Microorganisms (GCM) 10K type strain sequencing project: providing services to taxonomists for standard genome sequencing and annotation.</title>
        <authorList>
            <consortium name="The Broad Institute Genomics Platform"/>
            <consortium name="The Broad Institute Genome Sequencing Center for Infectious Disease"/>
            <person name="Wu L."/>
            <person name="Ma J."/>
        </authorList>
    </citation>
    <scope>NUCLEOTIDE SEQUENCE [LARGE SCALE GENOMIC DNA]</scope>
    <source>
        <strain evidence="4">JCM 18459</strain>
    </source>
</reference>
<comment type="caution">
    <text evidence="3">The sequence shown here is derived from an EMBL/GenBank/DDBJ whole genome shotgun (WGS) entry which is preliminary data.</text>
</comment>
<feature type="transmembrane region" description="Helical" evidence="2">
    <location>
        <begin position="45"/>
        <end position="68"/>
    </location>
</feature>
<evidence type="ECO:0008006" key="5">
    <source>
        <dbReference type="Google" id="ProtNLM"/>
    </source>
</evidence>
<evidence type="ECO:0000256" key="1">
    <source>
        <dbReference type="SAM" id="MobiDB-lite"/>
    </source>
</evidence>
<accession>A0ABP9PWV6</accession>
<gene>
    <name evidence="3" type="ORF">GCM10023340_31690</name>
</gene>
<sequence>MNDRPDPHDLHDLLAHATDAIERPHLAGTALREAHRRRVRRRGAAAAFVASAAVVGVVATTLGGSLVADPAPPPQGTPTPTGTPSGTPSPDDGRTGPATWPTFDPRTAPDLPPAPDDLAPALPRVVDPPASAPSVAQDPMPAAVVASVDRDAGLVRLLGTDGRWRTQAVSQETPSAALSPSGTSLVVWDYVAYDASVVDLTTGEDRTVPPPDPAAVGVLEAPNWLWLDDETLTTVGFDRSFVVDADTGTAERAPFDLGGLSSAVDSDGAVMTSAQWTTPNVLTDWAGGEPREVSMERTGRLSYLAADDDGTVAGTSYDGRPFAVVADRRTLTPWALLPVRDRGAAYSNGGLSVLGLAEDDTVLLRVARLGTGDYAGFDVVAFDPGTGEVSLVSSLSSGDAFAAGLLREVAAPPPPDPEPPVADPVEPADVQTAWDPDDVESLPWDDTLGLPRDLSVGVGAAERGAARAVAVADGAVSVLGPAGWYVGAELPDGVGDDATVAIAPDGSRFAVVDGDVLAVSTDDGWTTLPLPRAFSGAGDFYTDLDFVGTDRLLLGEWNRFWEIDVAGGDAVRLPFDVIDEVVPAGGDVLADRYSDTEVNVLERWRDGTATVLGDLSALESTQRPASDGASLVTVRADGGYYGGQPDVTDTDGLLALDLDGLTVRGFLPVPSRASFYSDNANLTPLGFTDPDTVLAEVRPAGSPGTTWLVTWAVGTGEVHRVASFPTDQPRLALALDALGAD</sequence>
<dbReference type="Proteomes" id="UP001500221">
    <property type="component" value="Unassembled WGS sequence"/>
</dbReference>
<feature type="region of interest" description="Disordered" evidence="1">
    <location>
        <begin position="66"/>
        <end position="138"/>
    </location>
</feature>
<proteinExistence type="predicted"/>
<keyword evidence="4" id="KW-1185">Reference proteome</keyword>
<keyword evidence="2" id="KW-1133">Transmembrane helix</keyword>
<feature type="compositionally biased region" description="Low complexity" evidence="1">
    <location>
        <begin position="78"/>
        <end position="90"/>
    </location>
</feature>
<evidence type="ECO:0000256" key="2">
    <source>
        <dbReference type="SAM" id="Phobius"/>
    </source>
</evidence>
<evidence type="ECO:0000313" key="4">
    <source>
        <dbReference type="Proteomes" id="UP001500221"/>
    </source>
</evidence>
<keyword evidence="2" id="KW-0472">Membrane</keyword>
<evidence type="ECO:0000313" key="3">
    <source>
        <dbReference type="EMBL" id="GAA5152046.1"/>
    </source>
</evidence>
<name>A0ABP9PWV6_9ACTN</name>
<protein>
    <recommendedName>
        <fullName evidence="5">WD40 repeat domain-containing protein</fullName>
    </recommendedName>
</protein>
<dbReference type="EMBL" id="BAABKG010000004">
    <property type="protein sequence ID" value="GAA5152046.1"/>
    <property type="molecule type" value="Genomic_DNA"/>
</dbReference>